<evidence type="ECO:0000313" key="1">
    <source>
        <dbReference type="EMBL" id="PAE89309.1"/>
    </source>
</evidence>
<organism evidence="1 2">
    <name type="scientific">Shouchella clausii</name>
    <name type="common">Alkalihalobacillus clausii</name>
    <dbReference type="NCBI Taxonomy" id="79880"/>
    <lineage>
        <taxon>Bacteria</taxon>
        <taxon>Bacillati</taxon>
        <taxon>Bacillota</taxon>
        <taxon>Bacilli</taxon>
        <taxon>Bacillales</taxon>
        <taxon>Bacillaceae</taxon>
        <taxon>Shouchella</taxon>
    </lineage>
</organism>
<gene>
    <name evidence="1" type="ORF">CHH72_08440</name>
</gene>
<evidence type="ECO:0008006" key="3">
    <source>
        <dbReference type="Google" id="ProtNLM"/>
    </source>
</evidence>
<dbReference type="AlphaFoldDB" id="A0A268P1D0"/>
<dbReference type="Gene3D" id="3.30.460.40">
    <property type="match status" value="1"/>
</dbReference>
<dbReference type="Proteomes" id="UP000216207">
    <property type="component" value="Unassembled WGS sequence"/>
</dbReference>
<name>A0A268P1D0_SHOCL</name>
<comment type="caution">
    <text evidence="1">The sequence shown here is derived from an EMBL/GenBank/DDBJ whole genome shotgun (WGS) entry which is preliminary data.</text>
</comment>
<evidence type="ECO:0000313" key="2">
    <source>
        <dbReference type="Proteomes" id="UP000216207"/>
    </source>
</evidence>
<accession>A0A268P1D0</accession>
<dbReference type="InterPro" id="IPR043519">
    <property type="entry name" value="NT_sf"/>
</dbReference>
<dbReference type="SUPFAM" id="SSF81301">
    <property type="entry name" value="Nucleotidyltransferase"/>
    <property type="match status" value="1"/>
</dbReference>
<dbReference type="EMBL" id="NPCC01000009">
    <property type="protein sequence ID" value="PAE89309.1"/>
    <property type="molecule type" value="Genomic_DNA"/>
</dbReference>
<reference evidence="1 2" key="1">
    <citation type="submission" date="2017-07" db="EMBL/GenBank/DDBJ databases">
        <title>Isolation and whole genome analysis of endospore-forming bacteria from heroin.</title>
        <authorList>
            <person name="Kalinowski J."/>
            <person name="Ahrens B."/>
            <person name="Al-Dilaimi A."/>
            <person name="Winkler A."/>
            <person name="Wibberg D."/>
            <person name="Schleenbecker U."/>
            <person name="Ruckert C."/>
            <person name="Wolfel R."/>
            <person name="Grass G."/>
        </authorList>
    </citation>
    <scope>NUCLEOTIDE SEQUENCE [LARGE SCALE GENOMIC DNA]</scope>
    <source>
        <strain evidence="1 2">7539</strain>
    </source>
</reference>
<dbReference type="RefSeq" id="WP_035203037.1">
    <property type="nucleotide sequence ID" value="NZ_BOQQ01000001.1"/>
</dbReference>
<protein>
    <recommendedName>
        <fullName evidence="3">Nucleotidyltransferase family protein</fullName>
    </recommendedName>
</protein>
<proteinExistence type="predicted"/>
<sequence length="174" mass="19073">MDQQKIDALFTVASKLKANQIAFSLGGSGLLYALGLTETVNDWDIMTNANKNAVTQALFPIKAFETGQTGDHLFTSSYKLFVEKNGQEVEIIGGFALRSEAGICHIPADAAFHWQGIPVGSPEAWLVAYVLMGREKKAAMLESYLQMHGANPAMLERLKQQPLGDKLKAIKWFA</sequence>